<dbReference type="PATRIC" id="fig|1590042.3.peg.2454"/>
<dbReference type="Proteomes" id="UP000051494">
    <property type="component" value="Unassembled WGS sequence"/>
</dbReference>
<dbReference type="OrthoDB" id="5289059at2"/>
<evidence type="ECO:0000313" key="5">
    <source>
        <dbReference type="Proteomes" id="UP000051494"/>
    </source>
</evidence>
<protein>
    <submittedName>
        <fullName evidence="3 4">Transposase</fullName>
    </submittedName>
</protein>
<proteinExistence type="predicted"/>
<dbReference type="InterPro" id="IPR047951">
    <property type="entry name" value="Transpos_ISL3"/>
</dbReference>
<evidence type="ECO:0000259" key="2">
    <source>
        <dbReference type="Pfam" id="PF13542"/>
    </source>
</evidence>
<evidence type="ECO:0000259" key="1">
    <source>
        <dbReference type="Pfam" id="PF01610"/>
    </source>
</evidence>
<dbReference type="AlphaFoldDB" id="A0A0Q9YKB1"/>
<dbReference type="Pfam" id="PF01610">
    <property type="entry name" value="DDE_Tnp_ISL3"/>
    <property type="match status" value="1"/>
</dbReference>
<evidence type="ECO:0000313" key="3">
    <source>
        <dbReference type="EMBL" id="KRG17428.1"/>
    </source>
</evidence>
<sequence length="391" mass="46782">MPRTNLILFLPGFTIKKVLNASPLVIEATYNRKPKCPFCDGSKLRIKHSFMREVKYESVGLRRAYIRFKAHKFYCYACKRYFNQRFPGILKHQRATERLKAQVFEQHTQGVSQLDLAKHLKLGKSTIERWYQQHYLLRAQNIKAQHWPKILGIDEHFFSKKQRFATTFCDLKNHRIFDIVKGKSGSDLLPFINQLPGRERVKIACIDLSVTYRNLIKKHFPKALIVTDRFHVLRLIEQAFMKTCHSIHPQMKYHRGILAMFRTRPEHLTETKKLKLKQFLDEHPAIQVLYQFKERLFTLLKHKHRKAKECKNLIPIFLDMVKQLKAAIFLPLVKLGKTLFKWREEIVRMWRFTKNNGITEGFHRKMKLIQRRAYGFRNFENYRLRVKVLCS</sequence>
<dbReference type="InterPro" id="IPR002560">
    <property type="entry name" value="Transposase_DDE"/>
</dbReference>
<dbReference type="PANTHER" id="PTHR33498">
    <property type="entry name" value="TRANSPOSASE FOR INSERTION SEQUENCE ELEMENT IS1557"/>
    <property type="match status" value="1"/>
</dbReference>
<dbReference type="EMBL" id="LKHV02000001">
    <property type="protein sequence ID" value="MCS5708793.1"/>
    <property type="molecule type" value="Genomic_DNA"/>
</dbReference>
<dbReference type="STRING" id="437022.CC99x_02397"/>
<reference evidence="4" key="2">
    <citation type="journal article" date="2016" name="Genome Announc.">
        <title>Draft Genome Sequences of Two Novel Amoeba-Resistant Intranuclear Bacteria, 'Candidatus Berkiella cookevillensis' and 'Candidatus Berkiella aquae'.</title>
        <authorList>
            <person name="Mehari Y.T."/>
            <person name="Arivett B.A."/>
            <person name="Farone A.L."/>
            <person name="Gunderson J.H."/>
            <person name="Farone M.B."/>
        </authorList>
    </citation>
    <scope>NUCLEOTIDE SEQUENCE</scope>
    <source>
        <strain evidence="4">CC99</strain>
    </source>
</reference>
<dbReference type="RefSeq" id="WP_057625485.1">
    <property type="nucleotide sequence ID" value="NZ_LKHV02000001.1"/>
</dbReference>
<feature type="domain" description="Transposase IS204/IS1001/IS1096/IS1165 DDE" evidence="1">
    <location>
        <begin position="151"/>
        <end position="386"/>
    </location>
</feature>
<accession>A0A0Q9YKB1</accession>
<evidence type="ECO:0000313" key="4">
    <source>
        <dbReference type="EMBL" id="MCS5708793.1"/>
    </source>
</evidence>
<gene>
    <name evidence="4" type="ORF">CC99x_007735</name>
    <name evidence="3" type="ORF">CC99x_02397</name>
</gene>
<dbReference type="EMBL" id="LKHV01000017">
    <property type="protein sequence ID" value="KRG17428.1"/>
    <property type="molecule type" value="Genomic_DNA"/>
</dbReference>
<dbReference type="InterPro" id="IPR032877">
    <property type="entry name" value="Transposase_HTH"/>
</dbReference>
<dbReference type="NCBIfam" id="NF033550">
    <property type="entry name" value="transpos_ISL3"/>
    <property type="match status" value="1"/>
</dbReference>
<comment type="caution">
    <text evidence="3">The sequence shown here is derived from an EMBL/GenBank/DDBJ whole genome shotgun (WGS) entry which is preliminary data.</text>
</comment>
<reference evidence="4" key="3">
    <citation type="submission" date="2021-06" db="EMBL/GenBank/DDBJ databases">
        <title>Genomic Description and Analysis of Intracellular Bacteria, Candidatus Berkiella cookevillensis and Candidatus Berkiella aquae.</title>
        <authorList>
            <person name="Kidane D.T."/>
            <person name="Mehari Y.T."/>
            <person name="Rice F.C."/>
            <person name="Arivett B.A."/>
            <person name="Farone A.L."/>
            <person name="Berk S.G."/>
            <person name="Farone M.B."/>
        </authorList>
    </citation>
    <scope>NUCLEOTIDE SEQUENCE</scope>
    <source>
        <strain evidence="4">CC99</strain>
    </source>
</reference>
<organism evidence="3">
    <name type="scientific">Candidatus Berkiella cookevillensis</name>
    <dbReference type="NCBI Taxonomy" id="437022"/>
    <lineage>
        <taxon>Bacteria</taxon>
        <taxon>Pseudomonadati</taxon>
        <taxon>Pseudomonadota</taxon>
        <taxon>Gammaproteobacteria</taxon>
        <taxon>Candidatus Berkiellales</taxon>
        <taxon>Candidatus Berkiellaceae</taxon>
        <taxon>Candidatus Berkiella</taxon>
    </lineage>
</organism>
<dbReference type="Pfam" id="PF13542">
    <property type="entry name" value="HTH_Tnp_ISL3"/>
    <property type="match status" value="1"/>
</dbReference>
<feature type="domain" description="Transposase IS204/IS1001/IS1096/IS1165 helix-turn-helix" evidence="2">
    <location>
        <begin position="85"/>
        <end position="135"/>
    </location>
</feature>
<name>A0A0Q9YKB1_9GAMM</name>
<reference evidence="3" key="1">
    <citation type="submission" date="2015-09" db="EMBL/GenBank/DDBJ databases">
        <title>Draft Genome Sequences of Two Novel Amoeba-resistant Intranuclear Bacteria, Candidatus Berkiella cookevillensis and Candidatus Berkiella aquae.</title>
        <authorList>
            <person name="Mehari Y.T."/>
            <person name="Arivett B.A."/>
            <person name="Farone A.L."/>
            <person name="Gunderson J.H."/>
            <person name="Farone M.B."/>
        </authorList>
    </citation>
    <scope>NUCLEOTIDE SEQUENCE [LARGE SCALE GENOMIC DNA]</scope>
    <source>
        <strain evidence="3">CC99</strain>
    </source>
</reference>
<keyword evidence="5" id="KW-1185">Reference proteome</keyword>
<dbReference type="PANTHER" id="PTHR33498:SF1">
    <property type="entry name" value="TRANSPOSASE FOR INSERTION SEQUENCE ELEMENT IS1557"/>
    <property type="match status" value="1"/>
</dbReference>